<dbReference type="GO" id="GO:0005886">
    <property type="term" value="C:plasma membrane"/>
    <property type="evidence" value="ECO:0007669"/>
    <property type="project" value="TreeGrafter"/>
</dbReference>
<keyword evidence="2" id="KW-0812">Transmembrane</keyword>
<dbReference type="AlphaFoldDB" id="A0A2P5HGW1"/>
<name>A0A2P5HGW1_DIAHE</name>
<keyword evidence="2" id="KW-1133">Transmembrane helix</keyword>
<evidence type="ECO:0000313" key="4">
    <source>
        <dbReference type="Proteomes" id="UP000094444"/>
    </source>
</evidence>
<dbReference type="PANTHER" id="PTHR33927">
    <property type="entry name" value="TRANSMEMBRANE PROTEIN"/>
    <property type="match status" value="1"/>
</dbReference>
<keyword evidence="2" id="KW-0472">Membrane</keyword>
<keyword evidence="4" id="KW-1185">Reference proteome</keyword>
<gene>
    <name evidence="3" type="ORF">DHEL01_v212120</name>
</gene>
<feature type="transmembrane region" description="Helical" evidence="2">
    <location>
        <begin position="129"/>
        <end position="151"/>
    </location>
</feature>
<evidence type="ECO:0000313" key="3">
    <source>
        <dbReference type="EMBL" id="POS69485.1"/>
    </source>
</evidence>
<dbReference type="PANTHER" id="PTHR33927:SF3">
    <property type="entry name" value="INTEGRAL MEMBRANE PROTEIN TMPA"/>
    <property type="match status" value="1"/>
</dbReference>
<dbReference type="EMBL" id="MAVT02002236">
    <property type="protein sequence ID" value="POS69485.1"/>
    <property type="molecule type" value="Genomic_DNA"/>
</dbReference>
<feature type="region of interest" description="Disordered" evidence="1">
    <location>
        <begin position="1"/>
        <end position="33"/>
    </location>
</feature>
<proteinExistence type="predicted"/>
<organism evidence="3 4">
    <name type="scientific">Diaporthe helianthi</name>
    <dbReference type="NCBI Taxonomy" id="158607"/>
    <lineage>
        <taxon>Eukaryota</taxon>
        <taxon>Fungi</taxon>
        <taxon>Dikarya</taxon>
        <taxon>Ascomycota</taxon>
        <taxon>Pezizomycotina</taxon>
        <taxon>Sordariomycetes</taxon>
        <taxon>Sordariomycetidae</taxon>
        <taxon>Diaporthales</taxon>
        <taxon>Diaporthaceae</taxon>
        <taxon>Diaporthe</taxon>
    </lineage>
</organism>
<dbReference type="InterPro" id="IPR052979">
    <property type="entry name" value="Adenylate-forming_domain"/>
</dbReference>
<accession>A0A2P5HGW1</accession>
<comment type="caution">
    <text evidence="3">The sequence shown here is derived from an EMBL/GenBank/DDBJ whole genome shotgun (WGS) entry which is preliminary data.</text>
</comment>
<evidence type="ECO:0000256" key="2">
    <source>
        <dbReference type="SAM" id="Phobius"/>
    </source>
</evidence>
<dbReference type="Proteomes" id="UP000094444">
    <property type="component" value="Unassembled WGS sequence"/>
</dbReference>
<evidence type="ECO:0000256" key="1">
    <source>
        <dbReference type="SAM" id="MobiDB-lite"/>
    </source>
</evidence>
<dbReference type="OrthoDB" id="3142841at2759"/>
<feature type="transmembrane region" description="Helical" evidence="2">
    <location>
        <begin position="163"/>
        <end position="186"/>
    </location>
</feature>
<dbReference type="GO" id="GO:0048315">
    <property type="term" value="P:conidium formation"/>
    <property type="evidence" value="ECO:0007669"/>
    <property type="project" value="TreeGrafter"/>
</dbReference>
<protein>
    <submittedName>
        <fullName evidence="3">Integral membrane protein TmpA</fullName>
    </submittedName>
</protein>
<reference evidence="3" key="1">
    <citation type="submission" date="2017-09" db="EMBL/GenBank/DDBJ databases">
        <title>Polyketide synthases of a Diaporthe helianthi virulent isolate.</title>
        <authorList>
            <person name="Baroncelli R."/>
        </authorList>
    </citation>
    <scope>NUCLEOTIDE SEQUENCE [LARGE SCALE GENOMIC DNA]</scope>
    <source>
        <strain evidence="3">7/96</strain>
    </source>
</reference>
<sequence length="399" mass="44224">MDSKPGPTHTSRSIGETVESIPATAAPEKDHHAGYTSTTLSTLRYTVLNTYRRLFTIVLISNITALVVTLVRQRHMTDTINACAANLLACGLARQPLVVNALYFIFGLVPRSAPLRLRHLACKIFHIGGVHSGCGVASLIWYLGFVALYSYSYHIERSSNKSPGALSTAILAISWVVLLVFLFVIAVTYPGFRTRQHNVFELTHRFGGWAILALFWALLLIFATITDRFDSRDTKFSCVISRAGDWTTRIIENPPTKIWVRGVPITGFVYAMRVFSRIILVTTGSGIGPCLSFIEDEQRPSMRVVWQTRDPLATYGQRTLDLVQRLDHSPVILETKKGSGRIDMLPLVESLYMEFAAEAQTSIKAATLTEQKFLLAFCVCHTLGLDLVSGENLGKADVV</sequence>
<dbReference type="GO" id="GO:0043935">
    <property type="term" value="P:sexual sporulation resulting in formation of a cellular spore"/>
    <property type="evidence" value="ECO:0007669"/>
    <property type="project" value="TreeGrafter"/>
</dbReference>
<feature type="transmembrane region" description="Helical" evidence="2">
    <location>
        <begin position="51"/>
        <end position="71"/>
    </location>
</feature>
<dbReference type="InParanoid" id="A0A2P5HGW1"/>
<feature type="transmembrane region" description="Helical" evidence="2">
    <location>
        <begin position="206"/>
        <end position="225"/>
    </location>
</feature>
<dbReference type="GO" id="GO:0075306">
    <property type="term" value="P:regulation of conidium formation"/>
    <property type="evidence" value="ECO:0007669"/>
    <property type="project" value="TreeGrafter"/>
</dbReference>